<reference evidence="1 2" key="3">
    <citation type="journal article" date="2013" name="Rice">
        <title>Improvement of the Oryza sativa Nipponbare reference genome using next generation sequence and optical map data.</title>
        <authorList>
            <person name="Kawahara Y."/>
            <person name="de la Bastide M."/>
            <person name="Hamilton J.P."/>
            <person name="Kanamori H."/>
            <person name="McCombie W.R."/>
            <person name="Ouyang S."/>
            <person name="Schwartz D.C."/>
            <person name="Tanaka T."/>
            <person name="Wu J."/>
            <person name="Zhou S."/>
            <person name="Childs K.L."/>
            <person name="Davidson R.M."/>
            <person name="Lin H."/>
            <person name="Quesada-Ocampo L."/>
            <person name="Vaillancourt B."/>
            <person name="Sakai H."/>
            <person name="Lee S.S."/>
            <person name="Kim J."/>
            <person name="Numa H."/>
            <person name="Itoh T."/>
            <person name="Buell C.R."/>
            <person name="Matsumoto T."/>
        </authorList>
    </citation>
    <scope>NUCLEOTIDE SEQUENCE [LARGE SCALE GENOMIC DNA]</scope>
    <source>
        <strain evidence="2">cv. Nipponbare</strain>
    </source>
</reference>
<protein>
    <submittedName>
        <fullName evidence="1">Os11g0227600 protein</fullName>
    </submittedName>
</protein>
<keyword evidence="2" id="KW-1185">Reference proteome</keyword>
<evidence type="ECO:0000313" key="2">
    <source>
        <dbReference type="Proteomes" id="UP000059680"/>
    </source>
</evidence>
<reference evidence="1 2" key="2">
    <citation type="journal article" date="2013" name="Plant Cell Physiol.">
        <title>Rice Annotation Project Database (RAP-DB): an integrative and interactive database for rice genomics.</title>
        <authorList>
            <person name="Sakai H."/>
            <person name="Lee S.S."/>
            <person name="Tanaka T."/>
            <person name="Numa H."/>
            <person name="Kim J."/>
            <person name="Kawahara Y."/>
            <person name="Wakimoto H."/>
            <person name="Yang C.C."/>
            <person name="Iwamoto M."/>
            <person name="Abe T."/>
            <person name="Yamada Y."/>
            <person name="Muto A."/>
            <person name="Inokuchi H."/>
            <person name="Ikemura T."/>
            <person name="Matsumoto T."/>
            <person name="Sasaki T."/>
            <person name="Itoh T."/>
        </authorList>
    </citation>
    <scope>NUCLEOTIDE SEQUENCE [LARGE SCALE GENOMIC DNA]</scope>
    <source>
        <strain evidence="2">cv. Nipponbare</strain>
    </source>
</reference>
<reference evidence="2" key="1">
    <citation type="journal article" date="2005" name="Nature">
        <title>The map-based sequence of the rice genome.</title>
        <authorList>
            <consortium name="International rice genome sequencing project (IRGSP)"/>
            <person name="Matsumoto T."/>
            <person name="Wu J."/>
            <person name="Kanamori H."/>
            <person name="Katayose Y."/>
            <person name="Fujisawa M."/>
            <person name="Namiki N."/>
            <person name="Mizuno H."/>
            <person name="Yamamoto K."/>
            <person name="Antonio B.A."/>
            <person name="Baba T."/>
            <person name="Sakata K."/>
            <person name="Nagamura Y."/>
            <person name="Aoki H."/>
            <person name="Arikawa K."/>
            <person name="Arita K."/>
            <person name="Bito T."/>
            <person name="Chiden Y."/>
            <person name="Fujitsuka N."/>
            <person name="Fukunaka R."/>
            <person name="Hamada M."/>
            <person name="Harada C."/>
            <person name="Hayashi A."/>
            <person name="Hijishita S."/>
            <person name="Honda M."/>
            <person name="Hosokawa S."/>
            <person name="Ichikawa Y."/>
            <person name="Idonuma A."/>
            <person name="Iijima M."/>
            <person name="Ikeda M."/>
            <person name="Ikeno M."/>
            <person name="Ito K."/>
            <person name="Ito S."/>
            <person name="Ito T."/>
            <person name="Ito Y."/>
            <person name="Ito Y."/>
            <person name="Iwabuchi A."/>
            <person name="Kamiya K."/>
            <person name="Karasawa W."/>
            <person name="Kurita K."/>
            <person name="Katagiri S."/>
            <person name="Kikuta A."/>
            <person name="Kobayashi H."/>
            <person name="Kobayashi N."/>
            <person name="Machita K."/>
            <person name="Maehara T."/>
            <person name="Masukawa M."/>
            <person name="Mizubayashi T."/>
            <person name="Mukai Y."/>
            <person name="Nagasaki H."/>
            <person name="Nagata Y."/>
            <person name="Naito S."/>
            <person name="Nakashima M."/>
            <person name="Nakama Y."/>
            <person name="Nakamichi Y."/>
            <person name="Nakamura M."/>
            <person name="Meguro A."/>
            <person name="Negishi M."/>
            <person name="Ohta I."/>
            <person name="Ohta T."/>
            <person name="Okamoto M."/>
            <person name="Ono N."/>
            <person name="Saji S."/>
            <person name="Sakaguchi M."/>
            <person name="Sakai K."/>
            <person name="Shibata M."/>
            <person name="Shimokawa T."/>
            <person name="Song J."/>
            <person name="Takazaki Y."/>
            <person name="Terasawa K."/>
            <person name="Tsugane M."/>
            <person name="Tsuji K."/>
            <person name="Ueda S."/>
            <person name="Waki K."/>
            <person name="Yamagata H."/>
            <person name="Yamamoto M."/>
            <person name="Yamamoto S."/>
            <person name="Yamane H."/>
            <person name="Yoshiki S."/>
            <person name="Yoshihara R."/>
            <person name="Yukawa K."/>
            <person name="Zhong H."/>
            <person name="Yano M."/>
            <person name="Yuan Q."/>
            <person name="Ouyang S."/>
            <person name="Liu J."/>
            <person name="Jones K.M."/>
            <person name="Gansberger K."/>
            <person name="Moffat K."/>
            <person name="Hill J."/>
            <person name="Bera J."/>
            <person name="Fadrosh D."/>
            <person name="Jin S."/>
            <person name="Johri S."/>
            <person name="Kim M."/>
            <person name="Overton L."/>
            <person name="Reardon M."/>
            <person name="Tsitrin T."/>
            <person name="Vuong H."/>
            <person name="Weaver B."/>
            <person name="Ciecko A."/>
            <person name="Tallon L."/>
            <person name="Jackson J."/>
            <person name="Pai G."/>
            <person name="Aken S.V."/>
            <person name="Utterback T."/>
            <person name="Reidmuller S."/>
            <person name="Feldblyum T."/>
            <person name="Hsiao J."/>
            <person name="Zismann V."/>
            <person name="Iobst S."/>
            <person name="de Vazeille A.R."/>
            <person name="Buell C.R."/>
            <person name="Ying K."/>
            <person name="Li Y."/>
            <person name="Lu T."/>
            <person name="Huang Y."/>
            <person name="Zhao Q."/>
            <person name="Feng Q."/>
            <person name="Zhang L."/>
            <person name="Zhu J."/>
            <person name="Weng Q."/>
            <person name="Mu J."/>
            <person name="Lu Y."/>
            <person name="Fan D."/>
            <person name="Liu Y."/>
            <person name="Guan J."/>
            <person name="Zhang Y."/>
            <person name="Yu S."/>
            <person name="Liu X."/>
            <person name="Zhang Y."/>
            <person name="Hong G."/>
            <person name="Han B."/>
            <person name="Choisne N."/>
            <person name="Demange N."/>
            <person name="Orjeda G."/>
            <person name="Samain S."/>
            <person name="Cattolico L."/>
            <person name="Pelletier E."/>
            <person name="Couloux A."/>
            <person name="Segurens B."/>
            <person name="Wincker P."/>
            <person name="D'Hont A."/>
            <person name="Scarpelli C."/>
            <person name="Weissenbach J."/>
            <person name="Salanoubat M."/>
            <person name="Quetier F."/>
            <person name="Yu Y."/>
            <person name="Kim H.R."/>
            <person name="Rambo T."/>
            <person name="Currie J."/>
            <person name="Collura K."/>
            <person name="Luo M."/>
            <person name="Yang T."/>
            <person name="Ammiraju J.S.S."/>
            <person name="Engler F."/>
            <person name="Soderlund C."/>
            <person name="Wing R.A."/>
            <person name="Palmer L.E."/>
            <person name="de la Bastide M."/>
            <person name="Spiegel L."/>
            <person name="Nascimento L."/>
            <person name="Zutavern T."/>
            <person name="O'Shaughnessy A."/>
            <person name="Dike S."/>
            <person name="Dedhia N."/>
            <person name="Preston R."/>
            <person name="Balija V."/>
            <person name="McCombie W.R."/>
            <person name="Chow T."/>
            <person name="Chen H."/>
            <person name="Chung M."/>
            <person name="Chen C."/>
            <person name="Shaw J."/>
            <person name="Wu H."/>
            <person name="Hsiao K."/>
            <person name="Chao Y."/>
            <person name="Chu M."/>
            <person name="Cheng C."/>
            <person name="Hour A."/>
            <person name="Lee P."/>
            <person name="Lin S."/>
            <person name="Lin Y."/>
            <person name="Liou J."/>
            <person name="Liu S."/>
            <person name="Hsing Y."/>
            <person name="Raghuvanshi S."/>
            <person name="Mohanty A."/>
            <person name="Bharti A.K."/>
            <person name="Gaur A."/>
            <person name="Gupta V."/>
            <person name="Kumar D."/>
            <person name="Ravi V."/>
            <person name="Vij S."/>
            <person name="Kapur A."/>
            <person name="Khurana P."/>
            <person name="Khurana P."/>
            <person name="Khurana J.P."/>
            <person name="Tyagi A.K."/>
            <person name="Gaikwad K."/>
            <person name="Singh A."/>
            <person name="Dalal V."/>
            <person name="Srivastava S."/>
            <person name="Dixit A."/>
            <person name="Pal A.K."/>
            <person name="Ghazi I.A."/>
            <person name="Yadav M."/>
            <person name="Pandit A."/>
            <person name="Bhargava A."/>
            <person name="Sureshbabu K."/>
            <person name="Batra K."/>
            <person name="Sharma T.R."/>
            <person name="Mohapatra T."/>
            <person name="Singh N.K."/>
            <person name="Messing J."/>
            <person name="Nelson A.B."/>
            <person name="Fuks G."/>
            <person name="Kavchok S."/>
            <person name="Keizer G."/>
            <person name="Linton E."/>
            <person name="Llaca V."/>
            <person name="Song R."/>
            <person name="Tanyolac B."/>
            <person name="Young S."/>
            <person name="Ho-Il K."/>
            <person name="Hahn J.H."/>
            <person name="Sangsakoo G."/>
            <person name="Vanavichit A."/>
            <person name="de Mattos Luiz.A.T."/>
            <person name="Zimmer P.D."/>
            <person name="Malone G."/>
            <person name="Dellagostin O."/>
            <person name="de Oliveira A.C."/>
            <person name="Bevan M."/>
            <person name="Bancroft I."/>
            <person name="Minx P."/>
            <person name="Cordum H."/>
            <person name="Wilson R."/>
            <person name="Cheng Z."/>
            <person name="Jin W."/>
            <person name="Jiang J."/>
            <person name="Leong S.A."/>
            <person name="Iwama H."/>
            <person name="Gojobori T."/>
            <person name="Itoh T."/>
            <person name="Niimura Y."/>
            <person name="Fujii Y."/>
            <person name="Habara T."/>
            <person name="Sakai H."/>
            <person name="Sato Y."/>
            <person name="Wilson G."/>
            <person name="Kumar K."/>
            <person name="McCouch S."/>
            <person name="Juretic N."/>
            <person name="Hoen D."/>
            <person name="Wright S."/>
            <person name="Bruskiewich R."/>
            <person name="Bureau T."/>
            <person name="Miyao A."/>
            <person name="Hirochika H."/>
            <person name="Nishikawa T."/>
            <person name="Kadowaki K."/>
            <person name="Sugiura M."/>
            <person name="Burr B."/>
            <person name="Sasaki T."/>
        </authorList>
    </citation>
    <scope>NUCLEOTIDE SEQUENCE [LARGE SCALE GENOMIC DNA]</scope>
    <source>
        <strain evidence="2">cv. Nipponbare</strain>
    </source>
</reference>
<gene>
    <name evidence="1" type="ordered locus">Os11g0227600</name>
    <name evidence="1" type="ORF">OSNPB_110227600</name>
</gene>
<proteinExistence type="predicted"/>
<dbReference type="ExpressionAtlas" id="A0A0N7KSN4">
    <property type="expression patterns" value="baseline and differential"/>
</dbReference>
<dbReference type="Gramene" id="Os11t0227600-01">
    <property type="protein sequence ID" value="Os11t0227600-01"/>
    <property type="gene ID" value="Os11g0227600"/>
</dbReference>
<sequence length="138" mass="15236">MPDTVITVPCGSLEYSHPVNFLLFSSTPTRSSSLINSGRQPPDICLSISEGVFGLMSSAERDHFIRSLTFLGRFFKFVTFSDSFARTALVASSPKVVPIFEMARITASAISAEEQKHGVSLLCDMLTIKNIRQEHHLI</sequence>
<dbReference type="EMBL" id="AP014967">
    <property type="protein sequence ID" value="BAT13306.1"/>
    <property type="molecule type" value="Genomic_DNA"/>
</dbReference>
<evidence type="ECO:0000313" key="1">
    <source>
        <dbReference type="EMBL" id="BAT13306.1"/>
    </source>
</evidence>
<dbReference type="Proteomes" id="UP000059680">
    <property type="component" value="Chromosome 11"/>
</dbReference>
<organism evidence="1 2">
    <name type="scientific">Oryza sativa subsp. japonica</name>
    <name type="common">Rice</name>
    <dbReference type="NCBI Taxonomy" id="39947"/>
    <lineage>
        <taxon>Eukaryota</taxon>
        <taxon>Viridiplantae</taxon>
        <taxon>Streptophyta</taxon>
        <taxon>Embryophyta</taxon>
        <taxon>Tracheophyta</taxon>
        <taxon>Spermatophyta</taxon>
        <taxon>Magnoliopsida</taxon>
        <taxon>Liliopsida</taxon>
        <taxon>Poales</taxon>
        <taxon>Poaceae</taxon>
        <taxon>BOP clade</taxon>
        <taxon>Oryzoideae</taxon>
        <taxon>Oryzeae</taxon>
        <taxon>Oryzinae</taxon>
        <taxon>Oryza</taxon>
        <taxon>Oryza sativa</taxon>
    </lineage>
</organism>
<accession>A0A0N7KSN4</accession>
<name>A0A0N7KSN4_ORYSJ</name>
<dbReference type="AlphaFoldDB" id="A0A0N7KSN4"/>
<feature type="non-terminal residue" evidence="1">
    <location>
        <position position="138"/>
    </location>
</feature>